<accession>A0A224YCD4</accession>
<proteinExistence type="predicted"/>
<dbReference type="AlphaFoldDB" id="A0A224YCD4"/>
<evidence type="ECO:0000313" key="1">
    <source>
        <dbReference type="EMBL" id="MAA13349.1"/>
    </source>
</evidence>
<name>A0A224YCD4_9ACAR</name>
<sequence length="97" mass="11397">MRSPCVKNFTVERKLNISESASRFPDFSHFRDQYRYVSRNLTSYPFQKLPIYKACQMATIAGILFTPSFPPPLQFPSPYRPIRILNFITVGHQLRRV</sequence>
<dbReference type="EMBL" id="GFPF01002203">
    <property type="protein sequence ID" value="MAA13349.1"/>
    <property type="molecule type" value="Transcribed_RNA"/>
</dbReference>
<reference evidence="1" key="1">
    <citation type="journal article" date="2017" name="Parasit. Vectors">
        <title>Sialotranscriptomics of Rhipicephalus zambeziensis reveals intricate expression profiles of secretory proteins and suggests tight temporal transcriptional regulation during blood-feeding.</title>
        <authorList>
            <person name="de Castro M.H."/>
            <person name="de Klerk D."/>
            <person name="Pienaar R."/>
            <person name="Rees D.J.G."/>
            <person name="Mans B.J."/>
        </authorList>
    </citation>
    <scope>NUCLEOTIDE SEQUENCE</scope>
    <source>
        <tissue evidence="1">Salivary glands</tissue>
    </source>
</reference>
<organism evidence="1">
    <name type="scientific">Rhipicephalus zambeziensis</name>
    <dbReference type="NCBI Taxonomy" id="60191"/>
    <lineage>
        <taxon>Eukaryota</taxon>
        <taxon>Metazoa</taxon>
        <taxon>Ecdysozoa</taxon>
        <taxon>Arthropoda</taxon>
        <taxon>Chelicerata</taxon>
        <taxon>Arachnida</taxon>
        <taxon>Acari</taxon>
        <taxon>Parasitiformes</taxon>
        <taxon>Ixodida</taxon>
        <taxon>Ixodoidea</taxon>
        <taxon>Ixodidae</taxon>
        <taxon>Rhipicephalinae</taxon>
        <taxon>Rhipicephalus</taxon>
        <taxon>Rhipicephalus</taxon>
    </lineage>
</organism>
<protein>
    <submittedName>
        <fullName evidence="1">Uncharacterized protein</fullName>
    </submittedName>
</protein>